<accession>A0ABM0P035</accession>
<proteinExistence type="predicted"/>
<keyword evidence="1" id="KW-0732">Signal</keyword>
<evidence type="ECO:0000313" key="3">
    <source>
        <dbReference type="RefSeq" id="XP_008232448.1"/>
    </source>
</evidence>
<dbReference type="RefSeq" id="XP_008232448.1">
    <property type="nucleotide sequence ID" value="XM_008234226.2"/>
</dbReference>
<keyword evidence="2" id="KW-1185">Reference proteome</keyword>
<organism evidence="2 3">
    <name type="scientific">Prunus mume</name>
    <name type="common">Japanese apricot</name>
    <name type="synonym">Armeniaca mume</name>
    <dbReference type="NCBI Taxonomy" id="102107"/>
    <lineage>
        <taxon>Eukaryota</taxon>
        <taxon>Viridiplantae</taxon>
        <taxon>Streptophyta</taxon>
        <taxon>Embryophyta</taxon>
        <taxon>Tracheophyta</taxon>
        <taxon>Spermatophyta</taxon>
        <taxon>Magnoliopsida</taxon>
        <taxon>eudicotyledons</taxon>
        <taxon>Gunneridae</taxon>
        <taxon>Pentapetalae</taxon>
        <taxon>rosids</taxon>
        <taxon>fabids</taxon>
        <taxon>Rosales</taxon>
        <taxon>Rosaceae</taxon>
        <taxon>Amygdaloideae</taxon>
        <taxon>Amygdaleae</taxon>
        <taxon>Prunus</taxon>
    </lineage>
</organism>
<name>A0ABM0P035_PRUMU</name>
<feature type="chain" id="PRO_5047197601" evidence="1">
    <location>
        <begin position="23"/>
        <end position="236"/>
    </location>
</feature>
<reference evidence="3" key="2">
    <citation type="submission" date="2025-08" db="UniProtKB">
        <authorList>
            <consortium name="RefSeq"/>
        </authorList>
    </citation>
    <scope>IDENTIFICATION</scope>
</reference>
<reference evidence="2" key="1">
    <citation type="journal article" date="2012" name="Nat. Commun.">
        <title>The genome of Prunus mume.</title>
        <authorList>
            <person name="Zhang Q."/>
            <person name="Chen W."/>
            <person name="Sun L."/>
            <person name="Zhao F."/>
            <person name="Huang B."/>
            <person name="Yang W."/>
            <person name="Tao Y."/>
            <person name="Wang J."/>
            <person name="Yuan Z."/>
            <person name="Fan G."/>
            <person name="Xing Z."/>
            <person name="Han C."/>
            <person name="Pan H."/>
            <person name="Zhong X."/>
            <person name="Shi W."/>
            <person name="Liang X."/>
            <person name="Du D."/>
            <person name="Sun F."/>
            <person name="Xu Z."/>
            <person name="Hao R."/>
            <person name="Lv T."/>
            <person name="Lv Y."/>
            <person name="Zheng Z."/>
            <person name="Sun M."/>
            <person name="Luo L."/>
            <person name="Cai M."/>
            <person name="Gao Y."/>
            <person name="Wang J."/>
            <person name="Yin Y."/>
            <person name="Xu X."/>
            <person name="Cheng T."/>
            <person name="Wang J."/>
        </authorList>
    </citation>
    <scope>NUCLEOTIDE SEQUENCE [LARGE SCALE GENOMIC DNA]</scope>
</reference>
<evidence type="ECO:0000256" key="1">
    <source>
        <dbReference type="SAM" id="SignalP"/>
    </source>
</evidence>
<dbReference type="Proteomes" id="UP000694861">
    <property type="component" value="Linkage group LG5"/>
</dbReference>
<dbReference type="GeneID" id="103331591"/>
<feature type="signal peptide" evidence="1">
    <location>
        <begin position="1"/>
        <end position="22"/>
    </location>
</feature>
<evidence type="ECO:0000313" key="2">
    <source>
        <dbReference type="Proteomes" id="UP000694861"/>
    </source>
</evidence>
<protein>
    <submittedName>
        <fullName evidence="3">Uncharacterized protein LOC103331591</fullName>
    </submittedName>
</protein>
<sequence>MINLLGMCNLLESMAPIQMCTAQPNPVQGLYEYGIFSTFFGGNNVPGQFSHKSRGSSISFTVPLLDNHRTRGLIVFVVYVNAVCDSPIINPHGTLLIRVKNKSNGLRRVYYPSHYGIPGEGEDMIWLSHWNLDDQLQGGDEVVVSVIMKSWFLVKELGIRLVQVQQEENHNMISTDSSYDHQIWYNMSPGDSDEEDTIDEEEEQQDDITVATTTGSNNSGGLCGWKVLAACFCCPG</sequence>
<gene>
    <name evidence="3" type="primary">LOC103331591</name>
</gene>